<reference evidence="1 2" key="1">
    <citation type="journal article" date="2002" name="Int. J. Syst. Evol. Microbiol.">
        <title>Sphingopyxis witflariensis sp. nov., isolated from activated sludge.</title>
        <authorList>
            <person name="Kampfer P."/>
            <person name="Witzenberger R."/>
            <person name="Denner E.B."/>
            <person name="Busse H.J."/>
            <person name="Neef A."/>
        </authorList>
    </citation>
    <scope>NUCLEOTIDE SEQUENCE [LARGE SCALE GENOMIC DNA]</scope>
    <source>
        <strain evidence="1 2">DSM 14551</strain>
    </source>
</reference>
<protein>
    <recommendedName>
        <fullName evidence="3">Alpha/beta hydrolase</fullName>
    </recommendedName>
</protein>
<dbReference type="InterPro" id="IPR029058">
    <property type="entry name" value="AB_hydrolase_fold"/>
</dbReference>
<accession>A0A246JQI0</accession>
<evidence type="ECO:0000313" key="2">
    <source>
        <dbReference type="Proteomes" id="UP000197097"/>
    </source>
</evidence>
<keyword evidence="2" id="KW-1185">Reference proteome</keyword>
<gene>
    <name evidence="1" type="ORF">CDQ91_13240</name>
</gene>
<dbReference type="EMBL" id="NISJ01000007">
    <property type="protein sequence ID" value="OWQ95260.1"/>
    <property type="molecule type" value="Genomic_DNA"/>
</dbReference>
<dbReference type="RefSeq" id="WP_088473219.1">
    <property type="nucleotide sequence ID" value="NZ_NISJ01000007.1"/>
</dbReference>
<comment type="caution">
    <text evidence="1">The sequence shown here is derived from an EMBL/GenBank/DDBJ whole genome shotgun (WGS) entry which is preliminary data.</text>
</comment>
<evidence type="ECO:0008006" key="3">
    <source>
        <dbReference type="Google" id="ProtNLM"/>
    </source>
</evidence>
<dbReference type="Proteomes" id="UP000197097">
    <property type="component" value="Unassembled WGS sequence"/>
</dbReference>
<dbReference type="Gene3D" id="3.40.50.1820">
    <property type="entry name" value="alpha/beta hydrolase"/>
    <property type="match status" value="1"/>
</dbReference>
<dbReference type="OrthoDB" id="7390151at2"/>
<proteinExistence type="predicted"/>
<sequence>MAEQQLWIRPDKSTPPATILFVPPLFEEANRTRRTLVLAMRALAAQGFAGLLPDLPGQNESLVPLEDVDLARWQAALADVADAIDGPLIIASLRGGALIDHQAKAVAWWRLGPVGGASLLRTLMRARVAADREAGITSSLESLQEIAKAEPLLLAGNRLSPTMVAQLGSAEVQSIAPQRTVILGGGDAAIAGTPLWLRAEPGEDRAMAEAIAADIAAWSVACGIS</sequence>
<organism evidence="1 2">
    <name type="scientific">Sphingopyxis witflariensis</name>
    <dbReference type="NCBI Taxonomy" id="173675"/>
    <lineage>
        <taxon>Bacteria</taxon>
        <taxon>Pseudomonadati</taxon>
        <taxon>Pseudomonadota</taxon>
        <taxon>Alphaproteobacteria</taxon>
        <taxon>Sphingomonadales</taxon>
        <taxon>Sphingomonadaceae</taxon>
        <taxon>Sphingopyxis</taxon>
    </lineage>
</organism>
<name>A0A246JQI0_9SPHN</name>
<dbReference type="SUPFAM" id="SSF53474">
    <property type="entry name" value="alpha/beta-Hydrolases"/>
    <property type="match status" value="1"/>
</dbReference>
<evidence type="ECO:0000313" key="1">
    <source>
        <dbReference type="EMBL" id="OWQ95260.1"/>
    </source>
</evidence>
<dbReference type="AlphaFoldDB" id="A0A246JQI0"/>